<name>G7K1R2_MEDTR</name>
<reference evidence="3" key="3">
    <citation type="submission" date="2015-04" db="UniProtKB">
        <authorList>
            <consortium name="EnsemblPlants"/>
        </authorList>
    </citation>
    <scope>IDENTIFICATION</scope>
    <source>
        <strain evidence="3">cv. Jemalong A17</strain>
    </source>
</reference>
<organism evidence="2 4">
    <name type="scientific">Medicago truncatula</name>
    <name type="common">Barrel medic</name>
    <name type="synonym">Medicago tribuloides</name>
    <dbReference type="NCBI Taxonomy" id="3880"/>
    <lineage>
        <taxon>Eukaryota</taxon>
        <taxon>Viridiplantae</taxon>
        <taxon>Streptophyta</taxon>
        <taxon>Embryophyta</taxon>
        <taxon>Tracheophyta</taxon>
        <taxon>Spermatophyta</taxon>
        <taxon>Magnoliopsida</taxon>
        <taxon>eudicotyledons</taxon>
        <taxon>Gunneridae</taxon>
        <taxon>Pentapetalae</taxon>
        <taxon>rosids</taxon>
        <taxon>fabids</taxon>
        <taxon>Fabales</taxon>
        <taxon>Fabaceae</taxon>
        <taxon>Papilionoideae</taxon>
        <taxon>50 kb inversion clade</taxon>
        <taxon>NPAAA clade</taxon>
        <taxon>Hologalegina</taxon>
        <taxon>IRL clade</taxon>
        <taxon>Trifolieae</taxon>
        <taxon>Medicago</taxon>
    </lineage>
</organism>
<dbReference type="HOGENOM" id="CLU_2007315_0_0_1"/>
<dbReference type="InterPro" id="IPR005174">
    <property type="entry name" value="KIB1-4_b-propeller"/>
</dbReference>
<accession>G7K1R2</accession>
<dbReference type="EMBL" id="CM001221">
    <property type="protein sequence ID" value="AES99260.1"/>
    <property type="molecule type" value="Genomic_DNA"/>
</dbReference>
<evidence type="ECO:0000259" key="1">
    <source>
        <dbReference type="Pfam" id="PF03478"/>
    </source>
</evidence>
<dbReference type="Proteomes" id="UP000002051">
    <property type="component" value="Chromosome 5"/>
</dbReference>
<dbReference type="PaxDb" id="3880-AES99260"/>
<dbReference type="AlphaFoldDB" id="G7K1R2"/>
<reference evidence="2 4" key="1">
    <citation type="journal article" date="2011" name="Nature">
        <title>The Medicago genome provides insight into the evolution of rhizobial symbioses.</title>
        <authorList>
            <person name="Young N.D."/>
            <person name="Debelle F."/>
            <person name="Oldroyd G.E."/>
            <person name="Geurts R."/>
            <person name="Cannon S.B."/>
            <person name="Udvardi M.K."/>
            <person name="Benedito V.A."/>
            <person name="Mayer K.F."/>
            <person name="Gouzy J."/>
            <person name="Schoof H."/>
            <person name="Van de Peer Y."/>
            <person name="Proost S."/>
            <person name="Cook D.R."/>
            <person name="Meyers B.C."/>
            <person name="Spannagl M."/>
            <person name="Cheung F."/>
            <person name="De Mita S."/>
            <person name="Krishnakumar V."/>
            <person name="Gundlach H."/>
            <person name="Zhou S."/>
            <person name="Mudge J."/>
            <person name="Bharti A.K."/>
            <person name="Murray J.D."/>
            <person name="Naoumkina M.A."/>
            <person name="Rosen B."/>
            <person name="Silverstein K.A."/>
            <person name="Tang H."/>
            <person name="Rombauts S."/>
            <person name="Zhao P.X."/>
            <person name="Zhou P."/>
            <person name="Barbe V."/>
            <person name="Bardou P."/>
            <person name="Bechner M."/>
            <person name="Bellec A."/>
            <person name="Berger A."/>
            <person name="Berges H."/>
            <person name="Bidwell S."/>
            <person name="Bisseling T."/>
            <person name="Choisne N."/>
            <person name="Couloux A."/>
            <person name="Denny R."/>
            <person name="Deshpande S."/>
            <person name="Dai X."/>
            <person name="Doyle J.J."/>
            <person name="Dudez A.M."/>
            <person name="Farmer A.D."/>
            <person name="Fouteau S."/>
            <person name="Franken C."/>
            <person name="Gibelin C."/>
            <person name="Gish J."/>
            <person name="Goldstein S."/>
            <person name="Gonzalez A.J."/>
            <person name="Green P.J."/>
            <person name="Hallab A."/>
            <person name="Hartog M."/>
            <person name="Hua A."/>
            <person name="Humphray S.J."/>
            <person name="Jeong D.H."/>
            <person name="Jing Y."/>
            <person name="Jocker A."/>
            <person name="Kenton S.M."/>
            <person name="Kim D.J."/>
            <person name="Klee K."/>
            <person name="Lai H."/>
            <person name="Lang C."/>
            <person name="Lin S."/>
            <person name="Macmil S.L."/>
            <person name="Magdelenat G."/>
            <person name="Matthews L."/>
            <person name="McCorrison J."/>
            <person name="Monaghan E.L."/>
            <person name="Mun J.H."/>
            <person name="Najar F.Z."/>
            <person name="Nicholson C."/>
            <person name="Noirot C."/>
            <person name="O'Bleness M."/>
            <person name="Paule C.R."/>
            <person name="Poulain J."/>
            <person name="Prion F."/>
            <person name="Qin B."/>
            <person name="Qu C."/>
            <person name="Retzel E.F."/>
            <person name="Riddle C."/>
            <person name="Sallet E."/>
            <person name="Samain S."/>
            <person name="Samson N."/>
            <person name="Sanders I."/>
            <person name="Saurat O."/>
            <person name="Scarpelli C."/>
            <person name="Schiex T."/>
            <person name="Segurens B."/>
            <person name="Severin A.J."/>
            <person name="Sherrier D.J."/>
            <person name="Shi R."/>
            <person name="Sims S."/>
            <person name="Singer S.R."/>
            <person name="Sinharoy S."/>
            <person name="Sterck L."/>
            <person name="Viollet A."/>
            <person name="Wang B.B."/>
            <person name="Wang K."/>
            <person name="Wang M."/>
            <person name="Wang X."/>
            <person name="Warfsmann J."/>
            <person name="Weissenbach J."/>
            <person name="White D.D."/>
            <person name="White J.D."/>
            <person name="Wiley G.B."/>
            <person name="Wincker P."/>
            <person name="Xing Y."/>
            <person name="Yang L."/>
            <person name="Yao Z."/>
            <person name="Ying F."/>
            <person name="Zhai J."/>
            <person name="Zhou L."/>
            <person name="Zuber A."/>
            <person name="Denarie J."/>
            <person name="Dixon R.A."/>
            <person name="May G.D."/>
            <person name="Schwartz D.C."/>
            <person name="Rogers J."/>
            <person name="Quetier F."/>
            <person name="Town C.D."/>
            <person name="Roe B.A."/>
        </authorList>
    </citation>
    <scope>NUCLEOTIDE SEQUENCE [LARGE SCALE GENOMIC DNA]</scope>
    <source>
        <strain evidence="2">A17</strain>
        <strain evidence="3 4">cv. Jemalong A17</strain>
    </source>
</reference>
<evidence type="ECO:0000313" key="4">
    <source>
        <dbReference type="Proteomes" id="UP000002051"/>
    </source>
</evidence>
<reference evidence="2 4" key="2">
    <citation type="journal article" date="2014" name="BMC Genomics">
        <title>An improved genome release (version Mt4.0) for the model legume Medicago truncatula.</title>
        <authorList>
            <person name="Tang H."/>
            <person name="Krishnakumar V."/>
            <person name="Bidwell S."/>
            <person name="Rosen B."/>
            <person name="Chan A."/>
            <person name="Zhou S."/>
            <person name="Gentzbittel L."/>
            <person name="Childs K.L."/>
            <person name="Yandell M."/>
            <person name="Gundlach H."/>
            <person name="Mayer K.F."/>
            <person name="Schwartz D.C."/>
            <person name="Town C.D."/>
        </authorList>
    </citation>
    <scope>GENOME REANNOTATION</scope>
    <source>
        <strain evidence="3 4">cv. Jemalong A17</strain>
    </source>
</reference>
<dbReference type="EnsemblPlants" id="AES99260">
    <property type="protein sequence ID" value="AES99260"/>
    <property type="gene ID" value="MTR_5g078450"/>
</dbReference>
<dbReference type="PANTHER" id="PTHR47123">
    <property type="entry name" value="F-BOX PROTEIN SKIP23"/>
    <property type="match status" value="1"/>
</dbReference>
<protein>
    <submittedName>
        <fullName evidence="2">DUF295 family protein</fullName>
    </submittedName>
</protein>
<proteinExistence type="predicted"/>
<keyword evidence="4" id="KW-1185">Reference proteome</keyword>
<gene>
    <name evidence="2" type="ordered locus">MTR_5g078450</name>
</gene>
<dbReference type="InterPro" id="IPR051304">
    <property type="entry name" value="SCF_F-box_domain"/>
</dbReference>
<feature type="domain" description="KIB1-4 beta-propeller" evidence="1">
    <location>
        <begin position="11"/>
        <end position="93"/>
    </location>
</feature>
<dbReference type="PANTHER" id="PTHR47123:SF15">
    <property type="entry name" value="F-BOX PROTEIN SKIP23"/>
    <property type="match status" value="1"/>
</dbReference>
<sequence length="124" mass="13754">MLVAESLVGGGDVKFLVESKGDLLLVDVYDCTRIGFPGHNPVRIHLFKLNEKETEWVKLKSLGDIVLFLGADCSFSASASDLSVAKGCILDLDKHQPSPLSDYPEYFNLFPQPPEWIVKSCIRN</sequence>
<dbReference type="Pfam" id="PF03478">
    <property type="entry name" value="Beta-prop_KIB1-4"/>
    <property type="match status" value="1"/>
</dbReference>
<evidence type="ECO:0000313" key="2">
    <source>
        <dbReference type="EMBL" id="AES99260.1"/>
    </source>
</evidence>
<evidence type="ECO:0000313" key="3">
    <source>
        <dbReference type="EnsemblPlants" id="AES99260"/>
    </source>
</evidence>